<dbReference type="Proteomes" id="UP000799444">
    <property type="component" value="Unassembled WGS sequence"/>
</dbReference>
<sequence>MGGLTCDEAVRRSPFTFAAEEVEAGAVFYRLEINNLITSQRVPGLAGGGPCAVVEPARGHGGPMPVHAPCACIRPRTRTLKRHARTGCAPDTPPLAIGDMVAPAPLTLCQLSRMSAEGASRGSSLFEKPCRAQQTVVVVRAVQGSLGRGRERQSNGVPAREAGAGASGSKEEVGLRPKLPGPKFPTVPFVGGVGVGVAGRAGEQAN</sequence>
<organism evidence="2 3">
    <name type="scientific">Polyplosphaeria fusca</name>
    <dbReference type="NCBI Taxonomy" id="682080"/>
    <lineage>
        <taxon>Eukaryota</taxon>
        <taxon>Fungi</taxon>
        <taxon>Dikarya</taxon>
        <taxon>Ascomycota</taxon>
        <taxon>Pezizomycotina</taxon>
        <taxon>Dothideomycetes</taxon>
        <taxon>Pleosporomycetidae</taxon>
        <taxon>Pleosporales</taxon>
        <taxon>Tetraplosphaeriaceae</taxon>
        <taxon>Polyplosphaeria</taxon>
    </lineage>
</organism>
<dbReference type="AlphaFoldDB" id="A0A9P4QWQ5"/>
<comment type="caution">
    <text evidence="2">The sequence shown here is derived from an EMBL/GenBank/DDBJ whole genome shotgun (WGS) entry which is preliminary data.</text>
</comment>
<accession>A0A9P4QWQ5</accession>
<dbReference type="EMBL" id="ML996170">
    <property type="protein sequence ID" value="KAF2732895.1"/>
    <property type="molecule type" value="Genomic_DNA"/>
</dbReference>
<proteinExistence type="predicted"/>
<feature type="region of interest" description="Disordered" evidence="1">
    <location>
        <begin position="146"/>
        <end position="181"/>
    </location>
</feature>
<evidence type="ECO:0000313" key="2">
    <source>
        <dbReference type="EMBL" id="KAF2732895.1"/>
    </source>
</evidence>
<protein>
    <submittedName>
        <fullName evidence="2">Uncharacterized protein</fullName>
    </submittedName>
</protein>
<gene>
    <name evidence="2" type="ORF">EJ04DRAFT_524997</name>
</gene>
<evidence type="ECO:0000256" key="1">
    <source>
        <dbReference type="SAM" id="MobiDB-lite"/>
    </source>
</evidence>
<keyword evidence="3" id="KW-1185">Reference proteome</keyword>
<name>A0A9P4QWQ5_9PLEO</name>
<reference evidence="2" key="1">
    <citation type="journal article" date="2020" name="Stud. Mycol.">
        <title>101 Dothideomycetes genomes: a test case for predicting lifestyles and emergence of pathogens.</title>
        <authorList>
            <person name="Haridas S."/>
            <person name="Albert R."/>
            <person name="Binder M."/>
            <person name="Bloem J."/>
            <person name="Labutti K."/>
            <person name="Salamov A."/>
            <person name="Andreopoulos B."/>
            <person name="Baker S."/>
            <person name="Barry K."/>
            <person name="Bills G."/>
            <person name="Bluhm B."/>
            <person name="Cannon C."/>
            <person name="Castanera R."/>
            <person name="Culley D."/>
            <person name="Daum C."/>
            <person name="Ezra D."/>
            <person name="Gonzalez J."/>
            <person name="Henrissat B."/>
            <person name="Kuo A."/>
            <person name="Liang C."/>
            <person name="Lipzen A."/>
            <person name="Lutzoni F."/>
            <person name="Magnuson J."/>
            <person name="Mondo S."/>
            <person name="Nolan M."/>
            <person name="Ohm R."/>
            <person name="Pangilinan J."/>
            <person name="Park H.-J."/>
            <person name="Ramirez L."/>
            <person name="Alfaro M."/>
            <person name="Sun H."/>
            <person name="Tritt A."/>
            <person name="Yoshinaga Y."/>
            <person name="Zwiers L.-H."/>
            <person name="Turgeon B."/>
            <person name="Goodwin S."/>
            <person name="Spatafora J."/>
            <person name="Crous P."/>
            <person name="Grigoriev I."/>
        </authorList>
    </citation>
    <scope>NUCLEOTIDE SEQUENCE</scope>
    <source>
        <strain evidence="2">CBS 125425</strain>
    </source>
</reference>
<evidence type="ECO:0000313" key="3">
    <source>
        <dbReference type="Proteomes" id="UP000799444"/>
    </source>
</evidence>